<evidence type="ECO:0000313" key="1">
    <source>
        <dbReference type="EMBL" id="KPW95780.1"/>
    </source>
</evidence>
<sequence length="47" mass="5108">MDHRLGGSRQEVGMVLEKPASAGFLLGAIKSSSISDHVRGAFRLRRL</sequence>
<evidence type="ECO:0000313" key="2">
    <source>
        <dbReference type="Proteomes" id="UP000051335"/>
    </source>
</evidence>
<dbReference type="Proteomes" id="UP000051335">
    <property type="component" value="Unassembled WGS sequence"/>
</dbReference>
<proteinExistence type="predicted"/>
<name>A0A0P9SCJ6_9PSED</name>
<dbReference type="EMBL" id="LJQC01000684">
    <property type="protein sequence ID" value="KPW95780.1"/>
    <property type="molecule type" value="Genomic_DNA"/>
</dbReference>
<accession>A0A0P9SCJ6</accession>
<dbReference type="AlphaFoldDB" id="A0A0P9SCJ6"/>
<reference evidence="1 2" key="1">
    <citation type="submission" date="2015-09" db="EMBL/GenBank/DDBJ databases">
        <title>Genome announcement of multiple Pseudomonas syringae strains.</title>
        <authorList>
            <person name="Thakur S."/>
            <person name="Wang P.W."/>
            <person name="Gong Y."/>
            <person name="Weir B.S."/>
            <person name="Guttman D.S."/>
        </authorList>
    </citation>
    <scope>NUCLEOTIDE SEQUENCE [LARGE SCALE GENOMIC DNA]</scope>
    <source>
        <strain evidence="1 2">ICMP17001</strain>
    </source>
</reference>
<comment type="caution">
    <text evidence="1">The sequence shown here is derived from an EMBL/GenBank/DDBJ whole genome shotgun (WGS) entry which is preliminary data.</text>
</comment>
<protein>
    <submittedName>
        <fullName evidence="1">Uncharacterized protein</fullName>
    </submittedName>
</protein>
<dbReference type="PATRIC" id="fig|317659.3.peg.4116"/>
<organism evidence="1 2">
    <name type="scientific">Pseudomonas syringae pv. coryli</name>
    <dbReference type="NCBI Taxonomy" id="317659"/>
    <lineage>
        <taxon>Bacteria</taxon>
        <taxon>Pseudomonadati</taxon>
        <taxon>Pseudomonadota</taxon>
        <taxon>Gammaproteobacteria</taxon>
        <taxon>Pseudomonadales</taxon>
        <taxon>Pseudomonadaceae</taxon>
        <taxon>Pseudomonas</taxon>
    </lineage>
</organism>
<keyword evidence="2" id="KW-1185">Reference proteome</keyword>
<gene>
    <name evidence="1" type="ORF">ALO75_102432</name>
</gene>